<name>A0A4Z0GPM5_9BACL</name>
<reference evidence="2 3" key="1">
    <citation type="journal article" date="2015" name="Int. J. Syst. Evol. Microbiol.">
        <title>Sporolactobacillus shoreae sp. nov. and Sporolactobacillus spathodeae sp. nov., two spore-forming lactic acid bacteria isolated from tree barks in Thailand.</title>
        <authorList>
            <person name="Thamacharoensuk T."/>
            <person name="Kitahara M."/>
            <person name="Ohkuma M."/>
            <person name="Thongchul N."/>
            <person name="Tanasupawat S."/>
        </authorList>
    </citation>
    <scope>NUCLEOTIDE SEQUENCE [LARGE SCALE GENOMIC DNA]</scope>
    <source>
        <strain evidence="2 3">BK92</strain>
    </source>
</reference>
<dbReference type="RefSeq" id="WP_135347682.1">
    <property type="nucleotide sequence ID" value="NZ_SRJD01000004.1"/>
</dbReference>
<evidence type="ECO:0000313" key="2">
    <source>
        <dbReference type="EMBL" id="TGA99126.1"/>
    </source>
</evidence>
<accession>A0A4Z0GPM5</accession>
<keyword evidence="3" id="KW-1185">Reference proteome</keyword>
<dbReference type="EMBL" id="SRJD01000004">
    <property type="protein sequence ID" value="TGA99126.1"/>
    <property type="molecule type" value="Genomic_DNA"/>
</dbReference>
<protein>
    <submittedName>
        <fullName evidence="2">Uncharacterized protein</fullName>
    </submittedName>
</protein>
<dbReference type="AlphaFoldDB" id="A0A4Z0GPM5"/>
<keyword evidence="1" id="KW-0472">Membrane</keyword>
<evidence type="ECO:0000313" key="3">
    <source>
        <dbReference type="Proteomes" id="UP000298347"/>
    </source>
</evidence>
<dbReference type="Proteomes" id="UP000298347">
    <property type="component" value="Unassembled WGS sequence"/>
</dbReference>
<organism evidence="2 3">
    <name type="scientific">Sporolactobacillus shoreae</name>
    <dbReference type="NCBI Taxonomy" id="1465501"/>
    <lineage>
        <taxon>Bacteria</taxon>
        <taxon>Bacillati</taxon>
        <taxon>Bacillota</taxon>
        <taxon>Bacilli</taxon>
        <taxon>Bacillales</taxon>
        <taxon>Sporolactobacillaceae</taxon>
        <taxon>Sporolactobacillus</taxon>
    </lineage>
</organism>
<keyword evidence="1" id="KW-1133">Transmembrane helix</keyword>
<comment type="caution">
    <text evidence="2">The sequence shown here is derived from an EMBL/GenBank/DDBJ whole genome shotgun (WGS) entry which is preliminary data.</text>
</comment>
<keyword evidence="1" id="KW-0812">Transmembrane</keyword>
<feature type="transmembrane region" description="Helical" evidence="1">
    <location>
        <begin position="12"/>
        <end position="34"/>
    </location>
</feature>
<feature type="transmembrane region" description="Helical" evidence="1">
    <location>
        <begin position="46"/>
        <end position="67"/>
    </location>
</feature>
<sequence length="130" mass="14219">MKKESPRMVQILSGFGCFVGLVIDGIIFLLFQLQDKNWIHETPTDVRWVTVGTILLFFITAGTGAGWIMMNKRGYKTALMHASQSFGITAGSCIGLFTLNMGYGYIIFIVVLGACSVMGGTVGRLLTRTE</sequence>
<evidence type="ECO:0000256" key="1">
    <source>
        <dbReference type="SAM" id="Phobius"/>
    </source>
</evidence>
<feature type="transmembrane region" description="Helical" evidence="1">
    <location>
        <begin position="79"/>
        <end position="99"/>
    </location>
</feature>
<feature type="transmembrane region" description="Helical" evidence="1">
    <location>
        <begin position="105"/>
        <end position="126"/>
    </location>
</feature>
<gene>
    <name evidence="2" type="ORF">E4665_04900</name>
</gene>
<proteinExistence type="predicted"/>
<dbReference type="OrthoDB" id="2988811at2"/>